<dbReference type="EMBL" id="JXTB01000086">
    <property type="protein sequence ID" value="PON65565.1"/>
    <property type="molecule type" value="Genomic_DNA"/>
</dbReference>
<reference evidence="2" key="1">
    <citation type="submission" date="2016-06" db="EMBL/GenBank/DDBJ databases">
        <title>Parallel loss of symbiosis genes in relatives of nitrogen-fixing non-legume Parasponia.</title>
        <authorList>
            <person name="Van Velzen R."/>
            <person name="Holmer R."/>
            <person name="Bu F."/>
            <person name="Rutten L."/>
            <person name="Van Zeijl A."/>
            <person name="Liu W."/>
            <person name="Santuari L."/>
            <person name="Cao Q."/>
            <person name="Sharma T."/>
            <person name="Shen D."/>
            <person name="Roswanjaya Y."/>
            <person name="Wardhani T."/>
            <person name="Kalhor M.S."/>
            <person name="Jansen J."/>
            <person name="Van den Hoogen J."/>
            <person name="Gungor B."/>
            <person name="Hartog M."/>
            <person name="Hontelez J."/>
            <person name="Verver J."/>
            <person name="Yang W.-C."/>
            <person name="Schijlen E."/>
            <person name="Repin R."/>
            <person name="Schilthuizen M."/>
            <person name="Schranz E."/>
            <person name="Heidstra R."/>
            <person name="Miyata K."/>
            <person name="Fedorova E."/>
            <person name="Kohlen W."/>
            <person name="Bisseling T."/>
            <person name="Smit S."/>
            <person name="Geurts R."/>
        </authorList>
    </citation>
    <scope>NUCLEOTIDE SEQUENCE [LARGE SCALE GENOMIC DNA]</scope>
    <source>
        <strain evidence="2">cv. WU1-14</strain>
    </source>
</reference>
<evidence type="ECO:0000313" key="1">
    <source>
        <dbReference type="EMBL" id="PON65565.1"/>
    </source>
</evidence>
<proteinExistence type="predicted"/>
<comment type="caution">
    <text evidence="1">The sequence shown here is derived from an EMBL/GenBank/DDBJ whole genome shotgun (WGS) entry which is preliminary data.</text>
</comment>
<dbReference type="AlphaFoldDB" id="A0A2P5CX54"/>
<name>A0A2P5CX54_PARAD</name>
<organism evidence="1 2">
    <name type="scientific">Parasponia andersonii</name>
    <name type="common">Sponia andersonii</name>
    <dbReference type="NCBI Taxonomy" id="3476"/>
    <lineage>
        <taxon>Eukaryota</taxon>
        <taxon>Viridiplantae</taxon>
        <taxon>Streptophyta</taxon>
        <taxon>Embryophyta</taxon>
        <taxon>Tracheophyta</taxon>
        <taxon>Spermatophyta</taxon>
        <taxon>Magnoliopsida</taxon>
        <taxon>eudicotyledons</taxon>
        <taxon>Gunneridae</taxon>
        <taxon>Pentapetalae</taxon>
        <taxon>rosids</taxon>
        <taxon>fabids</taxon>
        <taxon>Rosales</taxon>
        <taxon>Cannabaceae</taxon>
        <taxon>Parasponia</taxon>
    </lineage>
</organism>
<gene>
    <name evidence="1" type="ORF">PanWU01x14_115770</name>
</gene>
<accession>A0A2P5CX54</accession>
<protein>
    <submittedName>
        <fullName evidence="1">Uncharacterized protein</fullName>
    </submittedName>
</protein>
<sequence>MPAPWKEEVGSKKKDLLGLLDGLQQFWPSKRN</sequence>
<keyword evidence="2" id="KW-1185">Reference proteome</keyword>
<dbReference type="Proteomes" id="UP000237105">
    <property type="component" value="Unassembled WGS sequence"/>
</dbReference>
<evidence type="ECO:0000313" key="2">
    <source>
        <dbReference type="Proteomes" id="UP000237105"/>
    </source>
</evidence>